<evidence type="ECO:0000313" key="2">
    <source>
        <dbReference type="EMBL" id="GGG11644.1"/>
    </source>
</evidence>
<dbReference type="Proteomes" id="UP000608420">
    <property type="component" value="Unassembled WGS sequence"/>
</dbReference>
<comment type="caution">
    <text evidence="2">The sequence shown here is derived from an EMBL/GenBank/DDBJ whole genome shotgun (WGS) entry which is preliminary data.</text>
</comment>
<accession>A0ABQ1W3B3</accession>
<dbReference type="RefSeq" id="WP_120462199.1">
    <property type="nucleotide sequence ID" value="NZ_BMIW01000032.1"/>
</dbReference>
<proteinExistence type="predicted"/>
<reference evidence="3" key="1">
    <citation type="journal article" date="2019" name="Int. J. Syst. Evol. Microbiol.">
        <title>The Global Catalogue of Microorganisms (GCM) 10K type strain sequencing project: providing services to taxonomists for standard genome sequencing and annotation.</title>
        <authorList>
            <consortium name="The Broad Institute Genomics Platform"/>
            <consortium name="The Broad Institute Genome Sequencing Center for Infectious Disease"/>
            <person name="Wu L."/>
            <person name="Ma J."/>
        </authorList>
    </citation>
    <scope>NUCLEOTIDE SEQUENCE [LARGE SCALE GENOMIC DNA]</scope>
    <source>
        <strain evidence="3">CGMCC 1.15420</strain>
    </source>
</reference>
<feature type="domain" description="YhfM-like" evidence="1">
    <location>
        <begin position="7"/>
        <end position="91"/>
    </location>
</feature>
<protein>
    <recommendedName>
        <fullName evidence="1">YhfM-like domain-containing protein</fullName>
    </recommendedName>
</protein>
<sequence length="93" mass="10738">MPFTEKVFEDQESIRLFVEALNHAAQMEGVLDYGAIFLMTLEMKDGSSKQYHLNIEDTDSQRGLLVHLPDTEHGYTISEKTSEKLRKLIYESE</sequence>
<keyword evidence="3" id="KW-1185">Reference proteome</keyword>
<dbReference type="Pfam" id="PF26353">
    <property type="entry name" value="YhfM"/>
    <property type="match status" value="1"/>
</dbReference>
<dbReference type="EMBL" id="BMIW01000032">
    <property type="protein sequence ID" value="GGG11644.1"/>
    <property type="molecule type" value="Genomic_DNA"/>
</dbReference>
<dbReference type="InterPro" id="IPR058780">
    <property type="entry name" value="YhfM-like_dom"/>
</dbReference>
<name>A0ABQ1W3B3_9BACL</name>
<evidence type="ECO:0000313" key="3">
    <source>
        <dbReference type="Proteomes" id="UP000608420"/>
    </source>
</evidence>
<organism evidence="2 3">
    <name type="scientific">Paenibacillus aceti</name>
    <dbReference type="NCBI Taxonomy" id="1820010"/>
    <lineage>
        <taxon>Bacteria</taxon>
        <taxon>Bacillati</taxon>
        <taxon>Bacillota</taxon>
        <taxon>Bacilli</taxon>
        <taxon>Bacillales</taxon>
        <taxon>Paenibacillaceae</taxon>
        <taxon>Paenibacillus</taxon>
    </lineage>
</organism>
<evidence type="ECO:0000259" key="1">
    <source>
        <dbReference type="Pfam" id="PF26353"/>
    </source>
</evidence>
<gene>
    <name evidence="2" type="ORF">GCM10010913_36800</name>
</gene>